<accession>A0A0G1MMF2</accession>
<protein>
    <submittedName>
        <fullName evidence="1">Gamma-glutamylcysteine synthetase</fullName>
    </submittedName>
</protein>
<dbReference type="AlphaFoldDB" id="A0A0G1MMF2"/>
<dbReference type="Gene3D" id="3.30.590.20">
    <property type="match status" value="1"/>
</dbReference>
<organism evidence="1 2">
    <name type="scientific">Candidatus Yanofskybacteria bacterium GW2011_GWA2_44_9</name>
    <dbReference type="NCBI Taxonomy" id="1619025"/>
    <lineage>
        <taxon>Bacteria</taxon>
        <taxon>Candidatus Yanofskyibacteriota</taxon>
    </lineage>
</organism>
<proteinExistence type="predicted"/>
<sequence length="469" mass="53237">MFYLERDMISAFDLQAKELLRNQDKFLKDGRSNKVGLESELAIYARASDVTLVQGRDAIIAENPDFTDVELGANQIELRTPPIDLSSGRGILDLKDVYEDRLSKIIRSARKRSVDILRVGANPFLPTIGTNRTDRDKYFIVPDFYNEFRNKNLDTMIGLGKDRVDIGDASVVSLFQSFQVNLEANSLADACDKMNRSLAIAPYLLAFSGNARYLSNKDTRIQDTRMMSWEISHDDRTFCDTRLQDLRIISWERSFDVRPPKTDDWQNEIRVGLPGRYFRDMADYFQRAKSFPFILFNPKSALAISIGMTWLDTRVKFIGDSAIVELRLPSTQPTTDEELLLMLLYVGRLRYSQEIKEPILPMNMLRENRMSAMLHGMHGSMWFFRGNSIVKSSAMDGLAGELAKAKEGLSRLGLRSALNDELLEDVLRKGSPSDRLAQSLGGIDKISIGDMEGALFENRMLVRDGSIHV</sequence>
<dbReference type="PANTHER" id="PTHR36510">
    <property type="entry name" value="GLUTAMATE--CYSTEINE LIGASE 2-RELATED"/>
    <property type="match status" value="1"/>
</dbReference>
<dbReference type="Pfam" id="PF04107">
    <property type="entry name" value="GCS2"/>
    <property type="match status" value="1"/>
</dbReference>
<name>A0A0G1MMF2_9BACT</name>
<dbReference type="InterPro" id="IPR014746">
    <property type="entry name" value="Gln_synth/guanido_kin_cat_dom"/>
</dbReference>
<reference evidence="1 2" key="1">
    <citation type="journal article" date="2015" name="Nature">
        <title>rRNA introns, odd ribosomes, and small enigmatic genomes across a large radiation of phyla.</title>
        <authorList>
            <person name="Brown C.T."/>
            <person name="Hug L.A."/>
            <person name="Thomas B.C."/>
            <person name="Sharon I."/>
            <person name="Castelle C.J."/>
            <person name="Singh A."/>
            <person name="Wilkins M.J."/>
            <person name="Williams K.H."/>
            <person name="Banfield J.F."/>
        </authorList>
    </citation>
    <scope>NUCLEOTIDE SEQUENCE [LARGE SCALE GENOMIC DNA]</scope>
</reference>
<evidence type="ECO:0000313" key="2">
    <source>
        <dbReference type="Proteomes" id="UP000034032"/>
    </source>
</evidence>
<dbReference type="InterPro" id="IPR006336">
    <property type="entry name" value="GCS2"/>
</dbReference>
<evidence type="ECO:0000313" key="1">
    <source>
        <dbReference type="EMBL" id="KKT81997.1"/>
    </source>
</evidence>
<dbReference type="GO" id="GO:0016879">
    <property type="term" value="F:ligase activity, forming carbon-nitrogen bonds"/>
    <property type="evidence" value="ECO:0007669"/>
    <property type="project" value="TreeGrafter"/>
</dbReference>
<dbReference type="Proteomes" id="UP000034032">
    <property type="component" value="Unassembled WGS sequence"/>
</dbReference>
<dbReference type="InterPro" id="IPR050141">
    <property type="entry name" value="GCL_type2/YbdK_subfam"/>
</dbReference>
<dbReference type="PANTHER" id="PTHR36510:SF3">
    <property type="entry name" value="CONSERVED PROTEIN"/>
    <property type="match status" value="1"/>
</dbReference>
<dbReference type="EMBL" id="LCJR01000012">
    <property type="protein sequence ID" value="KKT81997.1"/>
    <property type="molecule type" value="Genomic_DNA"/>
</dbReference>
<gene>
    <name evidence="1" type="ORF">UW79_C0012G0007</name>
</gene>
<comment type="caution">
    <text evidence="1">The sequence shown here is derived from an EMBL/GenBank/DDBJ whole genome shotgun (WGS) entry which is preliminary data.</text>
</comment>
<dbReference type="SUPFAM" id="SSF55931">
    <property type="entry name" value="Glutamine synthetase/guanido kinase"/>
    <property type="match status" value="1"/>
</dbReference>